<gene>
    <name evidence="1" type="ORF">BGAPBR_Q0073</name>
</gene>
<proteinExistence type="predicted"/>
<organism evidence="1 2">
    <name type="scientific">Borreliella garinii PBr</name>
    <dbReference type="NCBI Taxonomy" id="498743"/>
    <lineage>
        <taxon>Bacteria</taxon>
        <taxon>Pseudomonadati</taxon>
        <taxon>Spirochaetota</taxon>
        <taxon>Spirochaetia</taxon>
        <taxon>Spirochaetales</taxon>
        <taxon>Borreliaceae</taxon>
        <taxon>Borreliella</taxon>
    </lineage>
</organism>
<evidence type="ECO:0000313" key="2">
    <source>
        <dbReference type="Proteomes" id="UP000006103"/>
    </source>
</evidence>
<dbReference type="Proteomes" id="UP000006103">
    <property type="component" value="Plasmid PBr_cp32-10"/>
</dbReference>
<dbReference type="EMBL" id="CP001306">
    <property type="protein sequence ID" value="ACL34729.1"/>
    <property type="molecule type" value="Genomic_DNA"/>
</dbReference>
<reference evidence="1 2" key="1">
    <citation type="journal article" date="2011" name="J. Bacteriol.">
        <title>Whole-genome sequences of two Borrelia afzelii and two Borrelia garinii Lyme disease agent isolates.</title>
        <authorList>
            <person name="Casjens S.R."/>
            <person name="Mongodin E.F."/>
            <person name="Qiu W.-G."/>
            <person name="Dunn J.J."/>
            <person name="Luft B.J."/>
            <person name="Fraser-Liggett C.M."/>
            <person name="Schutzer S.E."/>
        </authorList>
    </citation>
    <scope>NUCLEOTIDE SEQUENCE [LARGE SCALE GENOMIC DNA]</scope>
    <source>
        <strain evidence="1 2">PBr</strain>
    </source>
</reference>
<protein>
    <submittedName>
        <fullName evidence="1">Uncharacterized protein</fullName>
    </submittedName>
</protein>
<keyword evidence="2" id="KW-1185">Reference proteome</keyword>
<geneLocation type="plasmid" evidence="1 2">
    <name>PBr_cp32-10</name>
</geneLocation>
<evidence type="ECO:0000313" key="1">
    <source>
        <dbReference type="EMBL" id="ACL34729.1"/>
    </source>
</evidence>
<sequence>MIDSLRINLYRGIRQVILKGLEVVIRHLFLLMRLLLYTNKL</sequence>
<dbReference type="AlphaFoldDB" id="B8F1F0"/>
<keyword evidence="1" id="KW-0614">Plasmid</keyword>
<name>B8F1F0_BORGR</name>
<accession>B8F1F0</accession>